<dbReference type="PATRIC" id="fig|363754.4.peg.4825"/>
<accession>N6V3E2</accession>
<dbReference type="OrthoDB" id="7863664at2"/>
<evidence type="ECO:0000313" key="1">
    <source>
        <dbReference type="EMBL" id="ENN85562.1"/>
    </source>
</evidence>
<organism evidence="1 2">
    <name type="scientific">Rhizobium freirei PRF 81</name>
    <dbReference type="NCBI Taxonomy" id="363754"/>
    <lineage>
        <taxon>Bacteria</taxon>
        <taxon>Pseudomonadati</taxon>
        <taxon>Pseudomonadota</taxon>
        <taxon>Alphaproteobacteria</taxon>
        <taxon>Hyphomicrobiales</taxon>
        <taxon>Rhizobiaceae</taxon>
        <taxon>Rhizobium/Agrobacterium group</taxon>
        <taxon>Rhizobium</taxon>
    </lineage>
</organism>
<dbReference type="Pfam" id="PF19612">
    <property type="entry name" value="DUF6117"/>
    <property type="match status" value="1"/>
</dbReference>
<dbReference type="InterPro" id="IPR046120">
    <property type="entry name" value="DUF6117"/>
</dbReference>
<protein>
    <submittedName>
        <fullName evidence="1">Uncharacterized protein</fullName>
    </submittedName>
</protein>
<proteinExistence type="predicted"/>
<dbReference type="STRING" id="363754.RHSP_06747"/>
<gene>
    <name evidence="1" type="ORF">RHSP_06747</name>
</gene>
<keyword evidence="2" id="KW-1185">Reference proteome</keyword>
<dbReference type="AlphaFoldDB" id="N6V3E2"/>
<sequence>MAIPGYVQTNFQTLLRAATDGNLALMECLDSRTQEPRYVLCAVGHDGTDRVFTPFGHLIGGNPYEAYFPPDPDDPRGFLTAAQAVSVSCRRWRGRRCRSDVSPEVWQSLLGGSSVVALAGDMTLRRVRVMNDYRIELVGFTDGMRDRLRSFGLFSEMIAWKGRFLIPASDDGQAVLSRLIERHRIVDVAGRG</sequence>
<evidence type="ECO:0000313" key="2">
    <source>
        <dbReference type="Proteomes" id="UP000012429"/>
    </source>
</evidence>
<dbReference type="Proteomes" id="UP000012429">
    <property type="component" value="Unassembled WGS sequence"/>
</dbReference>
<dbReference type="EMBL" id="AQHN01000083">
    <property type="protein sequence ID" value="ENN85562.1"/>
    <property type="molecule type" value="Genomic_DNA"/>
</dbReference>
<reference evidence="1 2" key="1">
    <citation type="journal article" date="2012" name="BMC Genomics">
        <title>Genomic basis of broad host range and environmental adaptability of Rhizobium tropici CIAT 899 and Rhizobium sp. PRF 81 which are used in inoculants for common bean (Phaseolus vulgaris L.).</title>
        <authorList>
            <person name="Ormeno-Orrillo E."/>
            <person name="Menna P."/>
            <person name="Almeida L.G."/>
            <person name="Ollero F.J."/>
            <person name="Nicolas M.F."/>
            <person name="Pains Rodrigues E."/>
            <person name="Shigueyoshi Nakatani A."/>
            <person name="Silva Batista J.S."/>
            <person name="Oliveira Chueire L.M."/>
            <person name="Souza R.C."/>
            <person name="Ribeiro Vasconcelos A.T."/>
            <person name="Megias M."/>
            <person name="Hungria M."/>
            <person name="Martinez-Romero E."/>
        </authorList>
    </citation>
    <scope>NUCLEOTIDE SEQUENCE [LARGE SCALE GENOMIC DNA]</scope>
    <source>
        <strain evidence="1 2">PRF 81</strain>
    </source>
</reference>
<name>N6V3E2_9HYPH</name>
<comment type="caution">
    <text evidence="1">The sequence shown here is derived from an EMBL/GenBank/DDBJ whole genome shotgun (WGS) entry which is preliminary data.</text>
</comment>